<dbReference type="RefSeq" id="WP_227569464.1">
    <property type="nucleotide sequence ID" value="NZ_CP101988.1"/>
</dbReference>
<evidence type="ECO:0000313" key="3">
    <source>
        <dbReference type="Proteomes" id="UP001316189"/>
    </source>
</evidence>
<dbReference type="EMBL" id="CP101988">
    <property type="protein sequence ID" value="UUI74477.1"/>
    <property type="molecule type" value="Genomic_DNA"/>
</dbReference>
<name>A0ABY5KVB5_9CELL</name>
<dbReference type="Proteomes" id="UP001316189">
    <property type="component" value="Chromosome"/>
</dbReference>
<dbReference type="InterPro" id="IPR009351">
    <property type="entry name" value="AlkZ-like"/>
</dbReference>
<keyword evidence="2" id="KW-0238">DNA-binding</keyword>
<keyword evidence="3" id="KW-1185">Reference proteome</keyword>
<dbReference type="GO" id="GO:0003677">
    <property type="term" value="F:DNA binding"/>
    <property type="evidence" value="ECO:0007669"/>
    <property type="project" value="UniProtKB-KW"/>
</dbReference>
<evidence type="ECO:0000313" key="2">
    <source>
        <dbReference type="EMBL" id="UUI74477.1"/>
    </source>
</evidence>
<accession>A0ABY5KVB5</accession>
<proteinExistence type="predicted"/>
<gene>
    <name evidence="2" type="ORF">NP064_11805</name>
</gene>
<organism evidence="2 3">
    <name type="scientific">Cellulomonas chengniuliangii</name>
    <dbReference type="NCBI Taxonomy" id="2968084"/>
    <lineage>
        <taxon>Bacteria</taxon>
        <taxon>Bacillati</taxon>
        <taxon>Actinomycetota</taxon>
        <taxon>Actinomycetes</taxon>
        <taxon>Micrococcales</taxon>
        <taxon>Cellulomonadaceae</taxon>
        <taxon>Cellulomonas</taxon>
    </lineage>
</organism>
<feature type="region of interest" description="Disordered" evidence="1">
    <location>
        <begin position="252"/>
        <end position="279"/>
    </location>
</feature>
<sequence>MEPSGPVLGRRALNRALLARQHLLERRHGSVLDEVAHLVGLQAQAPWSPYTALWSRLAEFRPDELGGLLLGREAVRVAAMRATVHLVTADDALLLPSLTASIGERGVRGAGPFSATLHALDPVELARAARELLEAEPMTPARLGRRLLERWPDAAPDALAHGARYLLPLVQTPPRAVWGRSGATVWTTTRAWLGREPAGHDDPEARHAALQEVVRRYLGAFGPASVADVQRWIGLTRLAPVVRSLRQELVAHRAAPGPSGRPGRELFDLPDAPRPDPETPAPVRFLPDFDNALLSHADRTRIVGDPERRALARANGQAPGTVLVDGFVAAAWSLRRERSAATLEVRPLRPLTSAERADVAAEAEELVAFLARDSASRAVVWASGLRA</sequence>
<protein>
    <submittedName>
        <fullName evidence="2">Winged helix DNA-binding domain-containing protein</fullName>
    </submittedName>
</protein>
<dbReference type="PANTHER" id="PTHR38479">
    <property type="entry name" value="LMO0824 PROTEIN"/>
    <property type="match status" value="1"/>
</dbReference>
<evidence type="ECO:0000256" key="1">
    <source>
        <dbReference type="SAM" id="MobiDB-lite"/>
    </source>
</evidence>
<reference evidence="2 3" key="1">
    <citation type="submission" date="2022-07" db="EMBL/GenBank/DDBJ databases">
        <title>Novel species in genus cellulomonas.</title>
        <authorList>
            <person name="Ye L."/>
        </authorList>
    </citation>
    <scope>NUCLEOTIDE SEQUENCE [LARGE SCALE GENOMIC DNA]</scope>
    <source>
        <strain evidence="3">zg-Y338</strain>
    </source>
</reference>
<dbReference type="Pfam" id="PF06224">
    <property type="entry name" value="AlkZ-like"/>
    <property type="match status" value="1"/>
</dbReference>
<feature type="compositionally biased region" description="Basic and acidic residues" evidence="1">
    <location>
        <begin position="262"/>
        <end position="277"/>
    </location>
</feature>
<dbReference type="PANTHER" id="PTHR38479:SF2">
    <property type="entry name" value="WINGED HELIX DNA-BINDING DOMAIN-CONTAINING PROTEIN"/>
    <property type="match status" value="1"/>
</dbReference>